<feature type="region of interest" description="Disordered" evidence="1">
    <location>
        <begin position="1"/>
        <end position="46"/>
    </location>
</feature>
<feature type="compositionally biased region" description="Basic residues" evidence="1">
    <location>
        <begin position="92"/>
        <end position="102"/>
    </location>
</feature>
<feature type="compositionally biased region" description="Basic residues" evidence="1">
    <location>
        <begin position="1"/>
        <end position="10"/>
    </location>
</feature>
<gene>
    <name evidence="2" type="ORF">DPX16_2183</name>
</gene>
<feature type="compositionally biased region" description="Polar residues" evidence="1">
    <location>
        <begin position="77"/>
        <end position="86"/>
    </location>
</feature>
<accession>A0A3N0YQJ4</accession>
<keyword evidence="3" id="KW-1185">Reference proteome</keyword>
<dbReference type="EMBL" id="RJVU01029889">
    <property type="protein sequence ID" value="ROL48476.1"/>
    <property type="molecule type" value="Genomic_DNA"/>
</dbReference>
<dbReference type="AlphaFoldDB" id="A0A3N0YQJ4"/>
<organism evidence="2 3">
    <name type="scientific">Anabarilius grahami</name>
    <name type="common">Kanglang fish</name>
    <name type="synonym">Barilius grahami</name>
    <dbReference type="NCBI Taxonomy" id="495550"/>
    <lineage>
        <taxon>Eukaryota</taxon>
        <taxon>Metazoa</taxon>
        <taxon>Chordata</taxon>
        <taxon>Craniata</taxon>
        <taxon>Vertebrata</taxon>
        <taxon>Euteleostomi</taxon>
        <taxon>Actinopterygii</taxon>
        <taxon>Neopterygii</taxon>
        <taxon>Teleostei</taxon>
        <taxon>Ostariophysi</taxon>
        <taxon>Cypriniformes</taxon>
        <taxon>Xenocyprididae</taxon>
        <taxon>Xenocypridinae</taxon>
        <taxon>Xenocypridinae incertae sedis</taxon>
        <taxon>Anabarilius</taxon>
    </lineage>
</organism>
<protein>
    <submittedName>
        <fullName evidence="2">Uncharacterized protein</fullName>
    </submittedName>
</protein>
<proteinExistence type="predicted"/>
<name>A0A3N0YQJ4_ANAGA</name>
<sequence length="183" mass="21635">MENSRGRTRQRYFTPNNRVQRNDRAPSYSVDRYTPHQGQGRKLRAQSHNINHYTHDTLPQNYRLTHYNNFDDLHYGTRNSSSSTPDLPSKRPTGRYKKRYSRKNKVYRSEDDFTHDTATFFEDEQEMEFQMEQDPPHMRSTPANAGPKRGFTGRGPRLTAPIDRSSHVLSFANHEVQKCKYEH</sequence>
<feature type="region of interest" description="Disordered" evidence="1">
    <location>
        <begin position="133"/>
        <end position="161"/>
    </location>
</feature>
<evidence type="ECO:0000313" key="3">
    <source>
        <dbReference type="Proteomes" id="UP000281406"/>
    </source>
</evidence>
<evidence type="ECO:0000313" key="2">
    <source>
        <dbReference type="EMBL" id="ROL48476.1"/>
    </source>
</evidence>
<evidence type="ECO:0000256" key="1">
    <source>
        <dbReference type="SAM" id="MobiDB-lite"/>
    </source>
</evidence>
<comment type="caution">
    <text evidence="2">The sequence shown here is derived from an EMBL/GenBank/DDBJ whole genome shotgun (WGS) entry which is preliminary data.</text>
</comment>
<feature type="region of interest" description="Disordered" evidence="1">
    <location>
        <begin position="75"/>
        <end position="102"/>
    </location>
</feature>
<dbReference type="Proteomes" id="UP000281406">
    <property type="component" value="Unassembled WGS sequence"/>
</dbReference>
<reference evidence="2 3" key="1">
    <citation type="submission" date="2018-10" db="EMBL/GenBank/DDBJ databases">
        <title>Genome assembly for a Yunnan-Guizhou Plateau 3E fish, Anabarilius grahami (Regan), and its evolutionary and genetic applications.</title>
        <authorList>
            <person name="Jiang W."/>
        </authorList>
    </citation>
    <scope>NUCLEOTIDE SEQUENCE [LARGE SCALE GENOMIC DNA]</scope>
    <source>
        <strain evidence="2">AG-KIZ</strain>
        <tissue evidence="2">Muscle</tissue>
    </source>
</reference>